<organism evidence="9 10">
    <name type="scientific">Thalassospira tepidiphila MCCC 1A03514</name>
    <dbReference type="NCBI Taxonomy" id="1177930"/>
    <lineage>
        <taxon>Bacteria</taxon>
        <taxon>Pseudomonadati</taxon>
        <taxon>Pseudomonadota</taxon>
        <taxon>Alphaproteobacteria</taxon>
        <taxon>Rhodospirillales</taxon>
        <taxon>Thalassospiraceae</taxon>
        <taxon>Thalassospira</taxon>
    </lineage>
</organism>
<dbReference type="SUPFAM" id="SSF88713">
    <property type="entry name" value="Glycoside hydrolase/deacetylase"/>
    <property type="match status" value="1"/>
</dbReference>
<dbReference type="AlphaFoldDB" id="A0A853L1X1"/>
<dbReference type="GO" id="GO:0016810">
    <property type="term" value="F:hydrolase activity, acting on carbon-nitrogen (but not peptide) bonds"/>
    <property type="evidence" value="ECO:0007669"/>
    <property type="project" value="InterPro"/>
</dbReference>
<name>A0A853L1X1_9PROT</name>
<dbReference type="PANTHER" id="PTHR34216">
    <property type="match status" value="1"/>
</dbReference>
<dbReference type="InterPro" id="IPR002509">
    <property type="entry name" value="NODB_dom"/>
</dbReference>
<dbReference type="InterPro" id="IPR011330">
    <property type="entry name" value="Glyco_hydro/deAcase_b/a-brl"/>
</dbReference>
<dbReference type="Gene3D" id="3.20.20.370">
    <property type="entry name" value="Glycoside hydrolase/deacetylase"/>
    <property type="match status" value="1"/>
</dbReference>
<comment type="function">
    <text evidence="1">Is involved in generating a small heat-stable compound (Nod), an acylated oligomer of N-acetylglucosamine, that stimulates mitosis in various plant protoplasts.</text>
</comment>
<dbReference type="RefSeq" id="WP_064780476.1">
    <property type="nucleotide sequence ID" value="NZ_JPVZ01000002.1"/>
</dbReference>
<dbReference type="GO" id="GO:0005975">
    <property type="term" value="P:carbohydrate metabolic process"/>
    <property type="evidence" value="ECO:0007669"/>
    <property type="project" value="InterPro"/>
</dbReference>
<dbReference type="CDD" id="cd10973">
    <property type="entry name" value="CE4_DAC_u4_5s"/>
    <property type="match status" value="1"/>
</dbReference>
<evidence type="ECO:0000313" key="9">
    <source>
        <dbReference type="EMBL" id="OAZ11060.1"/>
    </source>
</evidence>
<evidence type="ECO:0000256" key="2">
    <source>
        <dbReference type="ARBA" id="ARBA00004613"/>
    </source>
</evidence>
<feature type="compositionally biased region" description="Low complexity" evidence="7">
    <location>
        <begin position="52"/>
        <end position="104"/>
    </location>
</feature>
<feature type="domain" description="NodB homology" evidence="8">
    <location>
        <begin position="172"/>
        <end position="421"/>
    </location>
</feature>
<dbReference type="Proteomes" id="UP000094009">
    <property type="component" value="Unassembled WGS sequence"/>
</dbReference>
<dbReference type="PANTHER" id="PTHR34216:SF3">
    <property type="entry name" value="POLY-BETA-1,6-N-ACETYL-D-GLUCOSAMINE N-DEACETYLASE"/>
    <property type="match status" value="1"/>
</dbReference>
<comment type="caution">
    <text evidence="9">The sequence shown here is derived from an EMBL/GenBank/DDBJ whole genome shotgun (WGS) entry which is preliminary data.</text>
</comment>
<protein>
    <recommendedName>
        <fullName evidence="4">Chitooligosaccharide deacetylase</fullName>
    </recommendedName>
    <alternativeName>
        <fullName evidence="6">Nodulation protein B</fullName>
    </alternativeName>
</protein>
<feature type="region of interest" description="Disordered" evidence="7">
    <location>
        <begin position="51"/>
        <end position="108"/>
    </location>
</feature>
<reference evidence="9 10" key="1">
    <citation type="submission" date="2014-07" db="EMBL/GenBank/DDBJ databases">
        <title>Draft genome sequence of Thalassospira tepidiphila 1-1B.</title>
        <authorList>
            <person name="Lai Q."/>
            <person name="Shao Z."/>
        </authorList>
    </citation>
    <scope>NUCLEOTIDE SEQUENCE [LARGE SCALE GENOMIC DNA]</scope>
    <source>
        <strain evidence="9 10">MCCC 1A03514</strain>
    </source>
</reference>
<evidence type="ECO:0000256" key="5">
    <source>
        <dbReference type="ARBA" id="ARBA00022729"/>
    </source>
</evidence>
<dbReference type="EMBL" id="JPVZ01000002">
    <property type="protein sequence ID" value="OAZ11060.1"/>
    <property type="molecule type" value="Genomic_DNA"/>
</dbReference>
<evidence type="ECO:0000256" key="7">
    <source>
        <dbReference type="SAM" id="MobiDB-lite"/>
    </source>
</evidence>
<dbReference type="PROSITE" id="PS51677">
    <property type="entry name" value="NODB"/>
    <property type="match status" value="1"/>
</dbReference>
<evidence type="ECO:0000313" key="10">
    <source>
        <dbReference type="Proteomes" id="UP000094009"/>
    </source>
</evidence>
<dbReference type="GO" id="GO:0005576">
    <property type="term" value="C:extracellular region"/>
    <property type="evidence" value="ECO:0007669"/>
    <property type="project" value="UniProtKB-SubCell"/>
</dbReference>
<evidence type="ECO:0000256" key="6">
    <source>
        <dbReference type="ARBA" id="ARBA00032976"/>
    </source>
</evidence>
<gene>
    <name evidence="9" type="ORF">TH4_05855</name>
</gene>
<comment type="similarity">
    <text evidence="3">Belongs to the polysaccharide deacetylase family.</text>
</comment>
<comment type="subcellular location">
    <subcellularLocation>
        <location evidence="2">Secreted</location>
    </subcellularLocation>
</comment>
<dbReference type="InterPro" id="IPR051398">
    <property type="entry name" value="Polysacch_Deacetylase"/>
</dbReference>
<evidence type="ECO:0000256" key="3">
    <source>
        <dbReference type="ARBA" id="ARBA00010973"/>
    </source>
</evidence>
<evidence type="ECO:0000256" key="4">
    <source>
        <dbReference type="ARBA" id="ARBA00020071"/>
    </source>
</evidence>
<proteinExistence type="inferred from homology"/>
<evidence type="ECO:0000259" key="8">
    <source>
        <dbReference type="PROSITE" id="PS51677"/>
    </source>
</evidence>
<dbReference type="Pfam" id="PF01522">
    <property type="entry name" value="Polysacc_deac_1"/>
    <property type="match status" value="1"/>
</dbReference>
<accession>A0A853L1X1</accession>
<sequence>MAVETKGHSAISAVMRVKPPRRMHGLIVGVSFAVGLTFGATAGFAQIASDSAPATDETVEATTAEPAVTGADGAETPETPEVPTTEATAPQDAAQSDAPQSADQEMVAQSGDATSAVVFMYHRFGEGEYPSTNITMEQFDQHVKELTSGPYTVMGVPQIVSALADGKGLPDRTIGITVDDAYRSVYEKAWPVFREHNLPFTVFVSTEQLDSGYANYMTWDMVRELSKAGVTIGGHSQNHAHLPDFDIDRVKAELANSAARFEEELGYVPEIFAYPYGEANGEVIAAVKEAGYRAAFGQQSGAMHTESDFMYLPRYALNEHYGAMDRFNLAANSLPLVVSDVTPADYRLTRNPPAFGFTLAEPAPSMNCYPSEGEPTMSRLGEERVEIRLDGPVSSGRWRINCTAMGPDSRWRWFGMLYTVP</sequence>
<evidence type="ECO:0000256" key="1">
    <source>
        <dbReference type="ARBA" id="ARBA00003236"/>
    </source>
</evidence>
<keyword evidence="5" id="KW-0732">Signal</keyword>